<name>A0ABX1FJC7_9PSEU</name>
<dbReference type="Proteomes" id="UP001515943">
    <property type="component" value="Unassembled WGS sequence"/>
</dbReference>
<gene>
    <name evidence="2" type="ORF">FXN61_19370</name>
</gene>
<keyword evidence="1" id="KW-1133">Transmembrane helix</keyword>
<evidence type="ECO:0000313" key="3">
    <source>
        <dbReference type="Proteomes" id="UP001515943"/>
    </source>
</evidence>
<keyword evidence="1" id="KW-0812">Transmembrane</keyword>
<evidence type="ECO:0000313" key="2">
    <source>
        <dbReference type="EMBL" id="NKE58849.1"/>
    </source>
</evidence>
<accession>A0ABX1FJC7</accession>
<keyword evidence="1" id="KW-0472">Membrane</keyword>
<organism evidence="2 3">
    <name type="scientific">Lentzea indica</name>
    <dbReference type="NCBI Taxonomy" id="2604800"/>
    <lineage>
        <taxon>Bacteria</taxon>
        <taxon>Bacillati</taxon>
        <taxon>Actinomycetota</taxon>
        <taxon>Actinomycetes</taxon>
        <taxon>Pseudonocardiales</taxon>
        <taxon>Pseudonocardiaceae</taxon>
        <taxon>Lentzea</taxon>
    </lineage>
</organism>
<reference evidence="2 3" key="1">
    <citation type="submission" date="2019-08" db="EMBL/GenBank/DDBJ databases">
        <title>Lentzea from Indian Himalayas.</title>
        <authorList>
            <person name="Mandal S."/>
            <person name="Mallick Gupta A."/>
            <person name="Maiti P.K."/>
            <person name="Sarkar J."/>
            <person name="Mandal S."/>
        </authorList>
    </citation>
    <scope>NUCLEOTIDE SEQUENCE [LARGE SCALE GENOMIC DNA]</scope>
    <source>
        <strain evidence="2 3">PSKA42</strain>
    </source>
</reference>
<dbReference type="EMBL" id="VSRL01000066">
    <property type="protein sequence ID" value="NKE58849.1"/>
    <property type="molecule type" value="Genomic_DNA"/>
</dbReference>
<evidence type="ECO:0000256" key="1">
    <source>
        <dbReference type="SAM" id="Phobius"/>
    </source>
</evidence>
<comment type="caution">
    <text evidence="2">The sequence shown here is derived from an EMBL/GenBank/DDBJ whole genome shotgun (WGS) entry which is preliminary data.</text>
</comment>
<feature type="transmembrane region" description="Helical" evidence="1">
    <location>
        <begin position="41"/>
        <end position="64"/>
    </location>
</feature>
<dbReference type="RefSeq" id="WP_167975505.1">
    <property type="nucleotide sequence ID" value="NZ_VSRL01000066.1"/>
</dbReference>
<protein>
    <submittedName>
        <fullName evidence="2">Uncharacterized protein</fullName>
    </submittedName>
</protein>
<keyword evidence="3" id="KW-1185">Reference proteome</keyword>
<proteinExistence type="predicted"/>
<sequence>MTGLLPAQELEPCWLPLAPPVHPMHQLDPAQNGVATMAVNALIFTGSFVLFMLLLAGICLHWFFVTMHGQHADADEGALTVAMLESQLDDEVRELVESPVLFAPRHGLLFEPSQQIEQPVWTPPELVAA</sequence>